<keyword evidence="2" id="KW-0732">Signal</keyword>
<feature type="region of interest" description="Disordered" evidence="1">
    <location>
        <begin position="25"/>
        <end position="83"/>
    </location>
</feature>
<comment type="caution">
    <text evidence="3">The sequence shown here is derived from an EMBL/GenBank/DDBJ whole genome shotgun (WGS) entry which is preliminary data.</text>
</comment>
<evidence type="ECO:0000256" key="2">
    <source>
        <dbReference type="SAM" id="SignalP"/>
    </source>
</evidence>
<feature type="compositionally biased region" description="Basic and acidic residues" evidence="1">
    <location>
        <begin position="53"/>
        <end position="71"/>
    </location>
</feature>
<dbReference type="Proteomes" id="UP000647424">
    <property type="component" value="Unassembled WGS sequence"/>
</dbReference>
<dbReference type="RefSeq" id="WP_191818461.1">
    <property type="nucleotide sequence ID" value="NZ_JACYFT010000001.1"/>
</dbReference>
<dbReference type="AlphaFoldDB" id="A0A927FEQ0"/>
<evidence type="ECO:0000256" key="1">
    <source>
        <dbReference type="SAM" id="MobiDB-lite"/>
    </source>
</evidence>
<protein>
    <submittedName>
        <fullName evidence="3">RcnB family protein</fullName>
    </submittedName>
</protein>
<evidence type="ECO:0000313" key="3">
    <source>
        <dbReference type="EMBL" id="MBD8050040.1"/>
    </source>
</evidence>
<reference evidence="3" key="1">
    <citation type="submission" date="2020-09" db="EMBL/GenBank/DDBJ databases">
        <title>Genome seq and assembly of Limnohabitants sp.</title>
        <authorList>
            <person name="Chhetri G."/>
        </authorList>
    </citation>
    <scope>NUCLEOTIDE SEQUENCE</scope>
    <source>
        <strain evidence="3">JUR4</strain>
    </source>
</reference>
<keyword evidence="4" id="KW-1185">Reference proteome</keyword>
<accession>A0A927FEQ0</accession>
<feature type="signal peptide" evidence="2">
    <location>
        <begin position="1"/>
        <end position="22"/>
    </location>
</feature>
<feature type="chain" id="PRO_5037507399" evidence="2">
    <location>
        <begin position="23"/>
        <end position="177"/>
    </location>
</feature>
<organism evidence="3 4">
    <name type="scientific">Limnohabitans radicicola</name>
    <dbReference type="NCBI Taxonomy" id="2771427"/>
    <lineage>
        <taxon>Bacteria</taxon>
        <taxon>Pseudomonadati</taxon>
        <taxon>Pseudomonadota</taxon>
        <taxon>Betaproteobacteria</taxon>
        <taxon>Burkholderiales</taxon>
        <taxon>Comamonadaceae</taxon>
        <taxon>Limnohabitans</taxon>
    </lineage>
</organism>
<dbReference type="EMBL" id="JACYFT010000001">
    <property type="protein sequence ID" value="MBD8050040.1"/>
    <property type="molecule type" value="Genomic_DNA"/>
</dbReference>
<feature type="compositionally biased region" description="Basic and acidic residues" evidence="1">
    <location>
        <begin position="25"/>
        <end position="39"/>
    </location>
</feature>
<dbReference type="Gene3D" id="3.10.450.160">
    <property type="entry name" value="inner membrane protein cigr"/>
    <property type="match status" value="1"/>
</dbReference>
<name>A0A927FEQ0_9BURK</name>
<sequence>MFTFSPLAKALSLILLVSSVQAAPRDHFGTPPEQQEKSRAMRPQGHAPMQHPRCGEREDRDTRTSAPDAHHWAPGRGSYFTPDHHERARDYFDMPEHRGFVPPGLVSKGGMPPGQAKKWRIGHPLSREVVFYDLPRPLEIHLGPPPSGYRYVRVATDILLIAVGTGIVMDALENLAR</sequence>
<proteinExistence type="predicted"/>
<gene>
    <name evidence="3" type="ORF">IC609_05755</name>
</gene>
<dbReference type="InterPro" id="IPR024572">
    <property type="entry name" value="RcnB"/>
</dbReference>
<dbReference type="Pfam" id="PF11776">
    <property type="entry name" value="RcnB"/>
    <property type="match status" value="1"/>
</dbReference>
<evidence type="ECO:0000313" key="4">
    <source>
        <dbReference type="Proteomes" id="UP000647424"/>
    </source>
</evidence>